<proteinExistence type="predicted"/>
<feature type="compositionally biased region" description="Basic and acidic residues" evidence="1">
    <location>
        <begin position="102"/>
        <end position="128"/>
    </location>
</feature>
<feature type="compositionally biased region" description="Basic residues" evidence="1">
    <location>
        <begin position="729"/>
        <end position="745"/>
    </location>
</feature>
<feature type="region of interest" description="Disordered" evidence="1">
    <location>
        <begin position="60"/>
        <end position="136"/>
    </location>
</feature>
<comment type="caution">
    <text evidence="2">The sequence shown here is derived from an EMBL/GenBank/DDBJ whole genome shotgun (WGS) entry which is preliminary data.</text>
</comment>
<keyword evidence="3" id="KW-1185">Reference proteome</keyword>
<feature type="region of interest" description="Disordered" evidence="1">
    <location>
        <begin position="668"/>
        <end position="699"/>
    </location>
</feature>
<evidence type="ECO:0000313" key="2">
    <source>
        <dbReference type="EMBL" id="OLQ15671.1"/>
    </source>
</evidence>
<feature type="region of interest" description="Disordered" evidence="1">
    <location>
        <begin position="1743"/>
        <end position="1768"/>
    </location>
</feature>
<name>A0A1Q9F7M4_SYMMI</name>
<organism evidence="2 3">
    <name type="scientific">Symbiodinium microadriaticum</name>
    <name type="common">Dinoflagellate</name>
    <name type="synonym">Zooxanthella microadriatica</name>
    <dbReference type="NCBI Taxonomy" id="2951"/>
    <lineage>
        <taxon>Eukaryota</taxon>
        <taxon>Sar</taxon>
        <taxon>Alveolata</taxon>
        <taxon>Dinophyceae</taxon>
        <taxon>Suessiales</taxon>
        <taxon>Symbiodiniaceae</taxon>
        <taxon>Symbiodinium</taxon>
    </lineage>
</organism>
<feature type="compositionally biased region" description="Low complexity" evidence="1">
    <location>
        <begin position="71"/>
        <end position="84"/>
    </location>
</feature>
<protein>
    <submittedName>
        <fullName evidence="2">Uncharacterized protein</fullName>
    </submittedName>
</protein>
<evidence type="ECO:0000256" key="1">
    <source>
        <dbReference type="SAM" id="MobiDB-lite"/>
    </source>
</evidence>
<dbReference type="Proteomes" id="UP000186817">
    <property type="component" value="Unassembled WGS sequence"/>
</dbReference>
<accession>A0A1Q9F7M4</accession>
<sequence>MDSKWVPETVVTWSPLDKLKLMTPSPARTRRPLVSADDLDNPPHGIHTWSPLLRFCNTPDRTTRSPVSMDAITPPRATRAAHPRTPAPVPKKRRITSPEPTHSTEPKDTIDKHAQAASNEKDGSKVDDGTANPPQVDTSMEASAIEVAEPAVNRTAADAVAESQHKADDQATATVPMEAPDGLAMPNDSEALADLQALAARAECHDKALEPAGVDQGLAKNGDQVGSVLMHGDTGVGRPDIGLDPGMPKDTGVGRPDNGLDRGMPEDTGVGRLDPPKPEAGAGVTCGPAVKAESGVNAMPDCLVRGGMECCRLRLPHCHYNEHAGLPAIDMRFYQLPWSEQAEAWEVYLQALASFLSTGLSMLEFEQLSTAEKIAAIPDNYIAAVLGSKYWPQGAFFRQKSLCARGLPLCCLHSTNQNDPILEALIGLLHADAFRPPATTMRWAAHSLRLCMIFLSADHSFFDAWLGSRADESCFNLLMAGSQQALRYNRRVWAHWKQVLGEAWTQSDRLSLPHEVRHEICDEAGRCYMEAALEDMRSFLQKADLSYSEMEQPLPDVLEHVFSQLASQGRCGCIIVCNSKSSVLLSCGHCSCPCVHFDPHTATLEHMTSSVSVICGSAAELLACMTGPGLYEAHMTATAYFLKLGQHTSPAGSCTCIWPDHAGMQDPRTLCPPPAALSQTRERADPVQPGAKTEKEPALDFGALVSSTFGKSTTIDLESDSDAAGTPRPRPKRPRTFSPEKHKKPAEKSSVLLKQEVPVKKESSAVGDMVPVKQESSAIGDVVPVKQEISADVLVLEDTTEAGTSSGAASKSKKPKRTLVEIRAERDLKERGKQAVRKMQIDFQQDFQPAHSYKLDPGHWLAFQKALALGRLDDLGCAHCLNLVTSKGAPIPLDSASEAIVAVEDQPLLRRERAGQKEFEARLQRLKEQDLYRWLAVRRPNLYEADPDKPTVLCCKICGSSVNTRRTSTIHYVLQHESYDFHVAAEAARHSGRECTGLALVEGSGVQAAAYASSFWSWAANRFPWSGNEVAHACRIEARETVPVIRAQSCIDSAARFVPSQKARACSACTDLANRMSFIQKVCRWSYCIDLCHLLQVSAENKKRIMQHDTMADADYVPLLGLGTELETLRSMSHPQLYMHLDRTFLSTPPKMCNQALLQLIETQVSWIPRNLKESPSKDIILRECDYYVGQSLEKAADAEKGLAQLILNGVLRQDEVIQTLVTALVAKADRLQQGKKRLTCSSLPGVTEAALHEVGFALAAHSSSSGGLLRLFGLNPKGVGQIGFDEPGMPYLLCPSTEPGDGVGQVSQLATNAASALSLLGVRGSRNGCLIFDETVFFPKYCLAYLPSGPAFVGGAHERAVIPATTCPSTLKLTELAQETCFFMLKRADSRQQVYTIRVLPRRKKRVTWQAVLEDTATTWNACLQGNEGVPLMTQSHDNAAAQAPLNRLFLGLMPEGDLEGRDAQSDQEASWVLSANLLSLQSWDSPGMMLFMLLMSLTTGLWLGAAAFTPRELLHNALSGFYLVLLCISEAWARNDGGQWQSFFFHRTTCKNLLYVTAHLIERCRRWTADCPWNPSKTMEDSAEHAFSQIKQGAQGAVTLKQALLSTMRMHLRQRGQDPKPKDRDVTWTGLTDDEATDIANSALRAVCTLRAVVGVNMDPATIEQRLRTWFKDVGHALLFQGGPEELPEEDEGELGSEEETEEAMCEAASVDPAKSLAVTLDGLAMEAEAKEEIAALGKTVPEPAADPTPDTVEAAPALSPNKKPRPAAKTLASMLEHAGFASFSPHEKDSDRRAVERCHELAPEIVKLVTEIREKEGFLSLAQIRGGTQRNKNRHNDLMHALAKAQRAYGLVGGAGSWIKFSKMAAARAQEGEGDKPVAEPLSSFRPSVHRAPAGDDACNRSYQIVACRLHQLGEVKLAMIEQVWRGSIGRKSKAGSKPCEAEVPAAACRWVHLVELQKLTSVTYQATSLSPSWCMDPLSCDAAIFYGVPVETVDENEWRILLYLDKEKVKAALKLQGVAMASSEPADDGQTESAELFTIHSFPPTKAGRECMVRYMDKCRSMFERLVDAPMLDESGVPTFFKNLSVAKKPTWDELKARTPAYFETLLRAKKVGQAKAPSMTSDEYSASVWSKFSYVAPVKEKSKWVEFLRAIDSVSPGVLPE</sequence>
<reference evidence="2 3" key="1">
    <citation type="submission" date="2016-02" db="EMBL/GenBank/DDBJ databases">
        <title>Genome analysis of coral dinoflagellate symbionts highlights evolutionary adaptations to a symbiotic lifestyle.</title>
        <authorList>
            <person name="Aranda M."/>
            <person name="Li Y."/>
            <person name="Liew Y.J."/>
            <person name="Baumgarten S."/>
            <person name="Simakov O."/>
            <person name="Wilson M."/>
            <person name="Piel J."/>
            <person name="Ashoor H."/>
            <person name="Bougouffa S."/>
            <person name="Bajic V.B."/>
            <person name="Ryu T."/>
            <person name="Ravasi T."/>
            <person name="Bayer T."/>
            <person name="Micklem G."/>
            <person name="Kim H."/>
            <person name="Bhak J."/>
            <person name="Lajeunesse T.C."/>
            <person name="Voolstra C.R."/>
        </authorList>
    </citation>
    <scope>NUCLEOTIDE SEQUENCE [LARGE SCALE GENOMIC DNA]</scope>
    <source>
        <strain evidence="2 3">CCMP2467</strain>
    </source>
</reference>
<dbReference type="EMBL" id="LSRX01000001">
    <property type="protein sequence ID" value="OLQ15671.1"/>
    <property type="molecule type" value="Genomic_DNA"/>
</dbReference>
<dbReference type="OrthoDB" id="420921at2759"/>
<evidence type="ECO:0000313" key="3">
    <source>
        <dbReference type="Proteomes" id="UP000186817"/>
    </source>
</evidence>
<gene>
    <name evidence="2" type="ORF">AK812_SmicGene65</name>
</gene>
<feature type="region of interest" description="Disordered" evidence="1">
    <location>
        <begin position="712"/>
        <end position="754"/>
    </location>
</feature>
<feature type="region of interest" description="Disordered" evidence="1">
    <location>
        <begin position="239"/>
        <end position="282"/>
    </location>
</feature>